<proteinExistence type="predicted"/>
<dbReference type="STRING" id="22663.A0A2I0HRJ2"/>
<sequence>MEGGSSRNKDSTLTGKKGIAELYDEFTVIWEEMWGEHMHHGFYNFSDDHLALSRTIDEALHSASVPSGHMDHDDSSPVSLSISHDRLAQVRMMDEALRFASISSVEEDPFKSKTPKRIVDVGCGTGGESIYLARKYGAKCWGFSLSPFQVEKANALALSRGLSDQFLNELLRVAAPGGTIIITTRCHRDLKADEDSLQLWEKEILDKFHKDYHLPLCSRADYVKLLQSLPVEDVKTADWTQHVAPIWMGVQRSAWTWRGLMTQLRRVMLRKFDTGVMVIQSKFLLESRPNALRMGISTSDAAMTLDIAPAMAKEHLLTAESRGLLCRDVSPDGFRFYINLFPEISVDALYIVGSHGTYATWINTISTSV</sequence>
<dbReference type="Gene3D" id="1.10.10.10">
    <property type="entry name" value="Winged helix-like DNA-binding domain superfamily/Winged helix DNA-binding domain"/>
    <property type="match status" value="1"/>
</dbReference>
<accession>A0A2I0HRJ2</accession>
<evidence type="ECO:0000313" key="2">
    <source>
        <dbReference type="Proteomes" id="UP000233551"/>
    </source>
</evidence>
<evidence type="ECO:0008006" key="3">
    <source>
        <dbReference type="Google" id="ProtNLM"/>
    </source>
</evidence>
<dbReference type="CDD" id="cd02440">
    <property type="entry name" value="AdoMet_MTases"/>
    <property type="match status" value="1"/>
</dbReference>
<dbReference type="FunFam" id="1.10.10.10:FF:000368">
    <property type="entry name" value="vacuolar protein sorting-associated protein 36-like"/>
    <property type="match status" value="1"/>
</dbReference>
<gene>
    <name evidence="1" type="ORF">CRG98_045280</name>
</gene>
<dbReference type="Proteomes" id="UP000233551">
    <property type="component" value="Unassembled WGS sequence"/>
</dbReference>
<dbReference type="SUPFAM" id="SSF46785">
    <property type="entry name" value="Winged helix' DNA-binding domain"/>
    <property type="match status" value="1"/>
</dbReference>
<dbReference type="AlphaFoldDB" id="A0A2I0HRJ2"/>
<dbReference type="EMBL" id="PGOL01005975">
    <property type="protein sequence ID" value="PKI34329.1"/>
    <property type="molecule type" value="Genomic_DNA"/>
</dbReference>
<dbReference type="Gene3D" id="3.40.50.150">
    <property type="entry name" value="Vaccinia Virus protein VP39"/>
    <property type="match status" value="2"/>
</dbReference>
<dbReference type="GO" id="GO:0008168">
    <property type="term" value="F:methyltransferase activity"/>
    <property type="evidence" value="ECO:0007669"/>
    <property type="project" value="TreeGrafter"/>
</dbReference>
<dbReference type="InterPro" id="IPR036388">
    <property type="entry name" value="WH-like_DNA-bd_sf"/>
</dbReference>
<dbReference type="PANTHER" id="PTHR43591">
    <property type="entry name" value="METHYLTRANSFERASE"/>
    <property type="match status" value="1"/>
</dbReference>
<reference evidence="1 2" key="1">
    <citation type="submission" date="2017-11" db="EMBL/GenBank/DDBJ databases">
        <title>De-novo sequencing of pomegranate (Punica granatum L.) genome.</title>
        <authorList>
            <person name="Akparov Z."/>
            <person name="Amiraslanov A."/>
            <person name="Hajiyeva S."/>
            <person name="Abbasov M."/>
            <person name="Kaur K."/>
            <person name="Hamwieh A."/>
            <person name="Solovyev V."/>
            <person name="Salamov A."/>
            <person name="Braich B."/>
            <person name="Kosarev P."/>
            <person name="Mahmoud A."/>
            <person name="Hajiyev E."/>
            <person name="Babayeva S."/>
            <person name="Izzatullayeva V."/>
            <person name="Mammadov A."/>
            <person name="Mammadov A."/>
            <person name="Sharifova S."/>
            <person name="Ojaghi J."/>
            <person name="Eynullazada K."/>
            <person name="Bayramov B."/>
            <person name="Abdulazimova A."/>
            <person name="Shahmuradov I."/>
        </authorList>
    </citation>
    <scope>NUCLEOTIDE SEQUENCE [LARGE SCALE GENOMIC DNA]</scope>
    <source>
        <strain evidence="2">cv. AG2017</strain>
        <tissue evidence="1">Leaf</tissue>
    </source>
</reference>
<evidence type="ECO:0000313" key="1">
    <source>
        <dbReference type="EMBL" id="PKI34329.1"/>
    </source>
</evidence>
<dbReference type="InterPro" id="IPR036390">
    <property type="entry name" value="WH_DNA-bd_sf"/>
</dbReference>
<protein>
    <recommendedName>
        <fullName evidence="3">Methyltransferase domain-containing protein</fullName>
    </recommendedName>
</protein>
<organism evidence="1 2">
    <name type="scientific">Punica granatum</name>
    <name type="common">Pomegranate</name>
    <dbReference type="NCBI Taxonomy" id="22663"/>
    <lineage>
        <taxon>Eukaryota</taxon>
        <taxon>Viridiplantae</taxon>
        <taxon>Streptophyta</taxon>
        <taxon>Embryophyta</taxon>
        <taxon>Tracheophyta</taxon>
        <taxon>Spermatophyta</taxon>
        <taxon>Magnoliopsida</taxon>
        <taxon>eudicotyledons</taxon>
        <taxon>Gunneridae</taxon>
        <taxon>Pentapetalae</taxon>
        <taxon>rosids</taxon>
        <taxon>malvids</taxon>
        <taxon>Myrtales</taxon>
        <taxon>Lythraceae</taxon>
        <taxon>Punica</taxon>
    </lineage>
</organism>
<name>A0A2I0HRJ2_PUNGR</name>
<dbReference type="InterPro" id="IPR029063">
    <property type="entry name" value="SAM-dependent_MTases_sf"/>
</dbReference>
<dbReference type="SUPFAM" id="SSF53335">
    <property type="entry name" value="S-adenosyl-L-methionine-dependent methyltransferases"/>
    <property type="match status" value="1"/>
</dbReference>
<dbReference type="PANTHER" id="PTHR43591:SF81">
    <property type="entry name" value="MAGNESIUM PROTOPORPHYRIN IX METHYLTRANSFERASE, CHLOROPLASTIC-RELATED"/>
    <property type="match status" value="1"/>
</dbReference>
<comment type="caution">
    <text evidence="1">The sequence shown here is derived from an EMBL/GenBank/DDBJ whole genome shotgun (WGS) entry which is preliminary data.</text>
</comment>
<keyword evidence="2" id="KW-1185">Reference proteome</keyword>